<dbReference type="AlphaFoldDB" id="A0A1I6MHC1"/>
<evidence type="ECO:0000256" key="1">
    <source>
        <dbReference type="SAM" id="MobiDB-lite"/>
    </source>
</evidence>
<reference evidence="2 3" key="1">
    <citation type="submission" date="2016-10" db="EMBL/GenBank/DDBJ databases">
        <authorList>
            <person name="de Groot N.N."/>
        </authorList>
    </citation>
    <scope>NUCLEOTIDE SEQUENCE [LARGE SCALE GENOMIC DNA]</scope>
    <source>
        <strain evidence="2 3">DSM 29433</strain>
    </source>
</reference>
<feature type="compositionally biased region" description="Polar residues" evidence="1">
    <location>
        <begin position="1"/>
        <end position="11"/>
    </location>
</feature>
<evidence type="ECO:0000313" key="2">
    <source>
        <dbReference type="EMBL" id="SFS15106.1"/>
    </source>
</evidence>
<proteinExistence type="predicted"/>
<keyword evidence="3" id="KW-1185">Reference proteome</keyword>
<accession>A0A1I6MHC1</accession>
<name>A0A1I6MHC1_9RHOB</name>
<feature type="region of interest" description="Disordered" evidence="1">
    <location>
        <begin position="67"/>
        <end position="98"/>
    </location>
</feature>
<evidence type="ECO:0000313" key="3">
    <source>
        <dbReference type="Proteomes" id="UP000198926"/>
    </source>
</evidence>
<feature type="region of interest" description="Disordered" evidence="1">
    <location>
        <begin position="1"/>
        <end position="21"/>
    </location>
</feature>
<protein>
    <submittedName>
        <fullName evidence="2">Uncharacterized protein</fullName>
    </submittedName>
</protein>
<feature type="compositionally biased region" description="Basic and acidic residues" evidence="1">
    <location>
        <begin position="75"/>
        <end position="88"/>
    </location>
</feature>
<gene>
    <name evidence="2" type="ORF">SAMN05444714_1804</name>
</gene>
<sequence length="98" mass="10488">MTVSETVQWTVSGHGGRSPGVRELCATEEQRLDLGDGAETSMRCACGSSWVTVALIEALRERPLCGGEGRLANDPGDRLRPERAEPKGRGFRASGSPF</sequence>
<dbReference type="Proteomes" id="UP000198926">
    <property type="component" value="Unassembled WGS sequence"/>
</dbReference>
<organism evidence="2 3">
    <name type="scientific">Yoonia litorea</name>
    <dbReference type="NCBI Taxonomy" id="1123755"/>
    <lineage>
        <taxon>Bacteria</taxon>
        <taxon>Pseudomonadati</taxon>
        <taxon>Pseudomonadota</taxon>
        <taxon>Alphaproteobacteria</taxon>
        <taxon>Rhodobacterales</taxon>
        <taxon>Paracoccaceae</taxon>
        <taxon>Yoonia</taxon>
    </lineage>
</organism>
<dbReference type="EMBL" id="FOZM01000001">
    <property type="protein sequence ID" value="SFS15106.1"/>
    <property type="molecule type" value="Genomic_DNA"/>
</dbReference>